<dbReference type="PROSITE" id="PS51733">
    <property type="entry name" value="BPL_LPL_CATALYTIC"/>
    <property type="match status" value="1"/>
</dbReference>
<dbReference type="CDD" id="cd16443">
    <property type="entry name" value="LplA"/>
    <property type="match status" value="1"/>
</dbReference>
<dbReference type="GO" id="GO:0016874">
    <property type="term" value="F:ligase activity"/>
    <property type="evidence" value="ECO:0007669"/>
    <property type="project" value="UniProtKB-KW"/>
</dbReference>
<dbReference type="AlphaFoldDB" id="A0A1M5FRS1"/>
<dbReference type="InterPro" id="IPR004562">
    <property type="entry name" value="LipoylTrfase_LipoateP_Ligase"/>
</dbReference>
<name>A0A1M5FRS1_9BACT</name>
<evidence type="ECO:0000259" key="2">
    <source>
        <dbReference type="PROSITE" id="PS51733"/>
    </source>
</evidence>
<evidence type="ECO:0000313" key="3">
    <source>
        <dbReference type="EMBL" id="SHF94250.1"/>
    </source>
</evidence>
<dbReference type="Gene3D" id="3.30.930.10">
    <property type="entry name" value="Bira Bifunctional Protein, Domain 2"/>
    <property type="match status" value="1"/>
</dbReference>
<dbReference type="UniPathway" id="UPA00537">
    <property type="reaction ID" value="UER00595"/>
</dbReference>
<comment type="pathway">
    <text evidence="1">Protein modification; protein lipoylation via exogenous pathway; protein N(6)-(lipoyl)lysine from lipoate: step 2/2.</text>
</comment>
<organism evidence="3 4">
    <name type="scientific">Dysgonomonas macrotermitis</name>
    <dbReference type="NCBI Taxonomy" id="1346286"/>
    <lineage>
        <taxon>Bacteria</taxon>
        <taxon>Pseudomonadati</taxon>
        <taxon>Bacteroidota</taxon>
        <taxon>Bacteroidia</taxon>
        <taxon>Bacteroidales</taxon>
        <taxon>Dysgonomonadaceae</taxon>
        <taxon>Dysgonomonas</taxon>
    </lineage>
</organism>
<proteinExistence type="predicted"/>
<feature type="domain" description="BPL/LPL catalytic" evidence="2">
    <location>
        <begin position="24"/>
        <end position="193"/>
    </location>
</feature>
<dbReference type="Pfam" id="PF21948">
    <property type="entry name" value="LplA-B_cat"/>
    <property type="match status" value="1"/>
</dbReference>
<dbReference type="NCBIfam" id="TIGR00545">
    <property type="entry name" value="lipoyltrans"/>
    <property type="match status" value="1"/>
</dbReference>
<keyword evidence="4" id="KW-1185">Reference proteome</keyword>
<dbReference type="GO" id="GO:0009249">
    <property type="term" value="P:protein lipoylation"/>
    <property type="evidence" value="ECO:0007669"/>
    <property type="project" value="InterPro"/>
</dbReference>
<accession>A0A1M5FRS1</accession>
<dbReference type="OrthoDB" id="9787898at2"/>
<keyword evidence="3" id="KW-0436">Ligase</keyword>
<protein>
    <submittedName>
        <fullName evidence="3">Lipoate-protein ligase A</fullName>
    </submittedName>
</protein>
<dbReference type="EMBL" id="FQUC01000012">
    <property type="protein sequence ID" value="SHF94250.1"/>
    <property type="molecule type" value="Genomic_DNA"/>
</dbReference>
<dbReference type="InterPro" id="IPR004143">
    <property type="entry name" value="BPL_LPL_catalytic"/>
</dbReference>
<dbReference type="PANTHER" id="PTHR12561:SF3">
    <property type="entry name" value="LIPOYLTRANSFERASE 1, MITOCHONDRIAL"/>
    <property type="match status" value="1"/>
</dbReference>
<dbReference type="GO" id="GO:0017118">
    <property type="term" value="F:lipoyltransferase activity"/>
    <property type="evidence" value="ECO:0007669"/>
    <property type="project" value="TreeGrafter"/>
</dbReference>
<dbReference type="PANTHER" id="PTHR12561">
    <property type="entry name" value="LIPOATE-PROTEIN LIGASE"/>
    <property type="match status" value="1"/>
</dbReference>
<reference evidence="4" key="1">
    <citation type="submission" date="2016-11" db="EMBL/GenBank/DDBJ databases">
        <authorList>
            <person name="Varghese N."/>
            <person name="Submissions S."/>
        </authorList>
    </citation>
    <scope>NUCLEOTIDE SEQUENCE [LARGE SCALE GENOMIC DNA]</scope>
    <source>
        <strain evidence="4">DSM 27370</strain>
    </source>
</reference>
<evidence type="ECO:0000256" key="1">
    <source>
        <dbReference type="ARBA" id="ARBA00005085"/>
    </source>
</evidence>
<dbReference type="Proteomes" id="UP000184480">
    <property type="component" value="Unassembled WGS sequence"/>
</dbReference>
<evidence type="ECO:0000313" key="4">
    <source>
        <dbReference type="Proteomes" id="UP000184480"/>
    </source>
</evidence>
<dbReference type="InterPro" id="IPR045864">
    <property type="entry name" value="aa-tRNA-synth_II/BPL/LPL"/>
</dbReference>
<gene>
    <name evidence="3" type="ORF">SAMN05444362_11292</name>
</gene>
<dbReference type="STRING" id="1346286.SAMN05444362_11292"/>
<dbReference type="RefSeq" id="WP_062180757.1">
    <property type="nucleotide sequence ID" value="NZ_BBXL01000011.1"/>
</dbReference>
<sequence length="258" mass="29723">MLCINNIYTDPYFNLATEEYLLKNFSEDIFMLWQNEPSVIIGKYQNVLAEVNLDFVEKKQIKIVRRLTGGGSVFHDLGNINLTFIERNTNADFDRFTARTVDLLSKLGIQAQADNRRTINVNGLKISGSAQCVHKDKVMYHATLLFSSDLKTLTATLDSDPKQVENNKDSKIYVQSVKSPVTNILENLAEPMDLDYLKDFVFDYFLHEKEGNGMYKINEEDIRAINILRDKKYATKEWNFHGKTEKRIPEPFPIPANI</sequence>
<dbReference type="SUPFAM" id="SSF55681">
    <property type="entry name" value="Class II aaRS and biotin synthetases"/>
    <property type="match status" value="1"/>
</dbReference>
<dbReference type="GO" id="GO:0005737">
    <property type="term" value="C:cytoplasm"/>
    <property type="evidence" value="ECO:0007669"/>
    <property type="project" value="TreeGrafter"/>
</dbReference>